<dbReference type="SUPFAM" id="SSF51366">
    <property type="entry name" value="Ribulose-phoshate binding barrel"/>
    <property type="match status" value="1"/>
</dbReference>
<comment type="similarity">
    <text evidence="2 11">Belongs to the HisA/HisF family.</text>
</comment>
<comment type="pathway">
    <text evidence="1">Amino-acid biosynthesis; L-histidine biosynthesis; L-histidine from 5-phospho-alpha-D-ribose 1-diphosphate: step 5/9.</text>
</comment>
<dbReference type="GO" id="GO:0016829">
    <property type="term" value="F:lyase activity"/>
    <property type="evidence" value="ECO:0007669"/>
    <property type="project" value="UniProtKB-KW"/>
</dbReference>
<evidence type="ECO:0000256" key="8">
    <source>
        <dbReference type="ARBA" id="ARBA00025475"/>
    </source>
</evidence>
<dbReference type="InterPro" id="IPR013785">
    <property type="entry name" value="Aldolase_TIM"/>
</dbReference>
<evidence type="ECO:0000256" key="3">
    <source>
        <dbReference type="ARBA" id="ARBA00011152"/>
    </source>
</evidence>
<dbReference type="PANTHER" id="PTHR21235:SF2">
    <property type="entry name" value="IMIDAZOLE GLYCEROL PHOSPHATE SYNTHASE HISHF"/>
    <property type="match status" value="1"/>
</dbReference>
<dbReference type="EMBL" id="JMZZ02000105">
    <property type="protein sequence ID" value="KFX75118.1"/>
    <property type="molecule type" value="Genomic_DNA"/>
</dbReference>
<reference evidence="12" key="1">
    <citation type="book" date="2014" name="THE 24TH EUROPEAN CONGRESS OF CLINICAL MICROBIOLOGY AND INFECTIOUS DISEASES" publisher="ECCMID 2014" city="Barcelona, Spain">
        <title>Identification of resistance genes in three multidrug-resistant Bacteroides fragilis isolates by whole genome sequencing.</title>
        <editorList>
            <person name="Unknown"/>
            <person name="A."/>
        </editorList>
        <authorList>
            <person name="Sydenham T.V."/>
            <person name="Hasman H."/>
            <person name="Wang M."/>
            <person name="Soki J."/>
            <person name="Nagy E."/>
            <person name="Justesen U.S."/>
        </authorList>
    </citation>
    <scope>NUCLEOTIDE SEQUENCE</scope>
    <source>
        <strain evidence="12">DCMOUH0018B</strain>
    </source>
</reference>
<dbReference type="InterPro" id="IPR006062">
    <property type="entry name" value="His_biosynth"/>
</dbReference>
<dbReference type="AlphaFoldDB" id="A0A0I9RQR0"/>
<gene>
    <name evidence="12" type="ORF">EE52_0208630</name>
</gene>
<dbReference type="NCBIfam" id="NF038364">
    <property type="entry name" value="AglZ_HisF2_fam"/>
    <property type="match status" value="1"/>
</dbReference>
<accession>A0A0I9RQR0</accession>
<sequence length="261" mass="29139">MLRSRIIPCLLVHKKGLVKTLRFSVEDGKYVGDPINAVKIFNEKNVDEIMVIDIDATVRGHEPDYEMIKNVATECRMPLCYGGGVRTVEQVRKIIKLGAEKVAVSAAALENICLLNEMSEAVGAQSVVLVLDIAKKKSLWGGTYYEIFTHNGKRKTGKKLYDFLEEIKNISYGELVINNIDLDGVMTGYDMDMCDNVRELTDVPLTFLGGAGSYDDLKKLVSRFKIIGAAAGSIFIFKGKYKAVLIQYPLPKERYEITTIK</sequence>
<keyword evidence="7 12" id="KW-0456">Lyase</keyword>
<dbReference type="PANTHER" id="PTHR21235">
    <property type="entry name" value="IMIDAZOLE GLYCEROL PHOSPHATE SYNTHASE SUBUNIT HISF/H IGP SYNTHASE SUBUNIT HISF/H"/>
    <property type="match status" value="1"/>
</dbReference>
<keyword evidence="5 11" id="KW-0028">Amino-acid biosynthesis</keyword>
<comment type="subunit">
    <text evidence="3">Heterodimer of HisH and HisF.</text>
</comment>
<dbReference type="PATRIC" id="fig|817.52.peg.3816"/>
<dbReference type="Pfam" id="PF00977">
    <property type="entry name" value="His_biosynth"/>
    <property type="match status" value="1"/>
</dbReference>
<evidence type="ECO:0000256" key="2">
    <source>
        <dbReference type="ARBA" id="ARBA00009667"/>
    </source>
</evidence>
<comment type="catalytic activity">
    <reaction evidence="10">
        <text>5-[(5-phospho-1-deoxy-D-ribulos-1-ylimino)methylamino]-1-(5-phospho-beta-D-ribosyl)imidazole-4-carboxamide + L-glutamine = D-erythro-1-(imidazol-4-yl)glycerol 3-phosphate + 5-amino-1-(5-phospho-beta-D-ribosyl)imidazole-4-carboxamide + L-glutamate + H(+)</text>
        <dbReference type="Rhea" id="RHEA:24793"/>
        <dbReference type="ChEBI" id="CHEBI:15378"/>
        <dbReference type="ChEBI" id="CHEBI:29985"/>
        <dbReference type="ChEBI" id="CHEBI:58278"/>
        <dbReference type="ChEBI" id="CHEBI:58359"/>
        <dbReference type="ChEBI" id="CHEBI:58475"/>
        <dbReference type="ChEBI" id="CHEBI:58525"/>
        <dbReference type="EC" id="4.3.2.10"/>
    </reaction>
</comment>
<name>A0A0I9RQR0_BACFG</name>
<evidence type="ECO:0000256" key="11">
    <source>
        <dbReference type="RuleBase" id="RU003657"/>
    </source>
</evidence>
<protein>
    <recommendedName>
        <fullName evidence="4">imidazole glycerol-phosphate synthase</fullName>
        <ecNumber evidence="4">4.3.2.10</ecNumber>
    </recommendedName>
    <alternativeName>
        <fullName evidence="9">IGP synthase cyclase subunit</fullName>
    </alternativeName>
</protein>
<dbReference type="GO" id="GO:0000105">
    <property type="term" value="P:L-histidine biosynthetic process"/>
    <property type="evidence" value="ECO:0007669"/>
    <property type="project" value="UniProtKB-UniPathway"/>
</dbReference>
<keyword evidence="6 11" id="KW-0368">Histidine biosynthesis</keyword>
<evidence type="ECO:0000256" key="1">
    <source>
        <dbReference type="ARBA" id="ARBA00005091"/>
    </source>
</evidence>
<evidence type="ECO:0000256" key="7">
    <source>
        <dbReference type="ARBA" id="ARBA00023239"/>
    </source>
</evidence>
<evidence type="ECO:0000256" key="4">
    <source>
        <dbReference type="ARBA" id="ARBA00012809"/>
    </source>
</evidence>
<comment type="caution">
    <text evidence="12">The sequence shown here is derived from an EMBL/GenBank/DDBJ whole genome shotgun (WGS) entry which is preliminary data.</text>
</comment>
<dbReference type="GO" id="GO:0000107">
    <property type="term" value="F:imidazoleglycerol-phosphate synthase activity"/>
    <property type="evidence" value="ECO:0007669"/>
    <property type="project" value="InterPro"/>
</dbReference>
<dbReference type="Gene3D" id="3.20.20.70">
    <property type="entry name" value="Aldolase class I"/>
    <property type="match status" value="1"/>
</dbReference>
<dbReference type="InterPro" id="IPR050064">
    <property type="entry name" value="IGPS_HisA/HisF"/>
</dbReference>
<evidence type="ECO:0000256" key="5">
    <source>
        <dbReference type="ARBA" id="ARBA00022605"/>
    </source>
</evidence>
<dbReference type="EC" id="4.3.2.10" evidence="4"/>
<reference evidence="12" key="2">
    <citation type="submission" date="2014-07" db="EMBL/GenBank/DDBJ databases">
        <title>Genetics and epidemiology of antimicrobial resistance in B. fragilis group.</title>
        <authorList>
            <person name="Sydenham T.V."/>
            <person name="Hasman H."/>
            <person name="Kemp M."/>
            <person name="Justesen U.S."/>
        </authorList>
    </citation>
    <scope>NUCLEOTIDE SEQUENCE [LARGE SCALE GENOMIC DNA]</scope>
    <source>
        <strain evidence="12">DCMOUH0018B</strain>
    </source>
</reference>
<comment type="function">
    <text evidence="8">IGPS catalyzes the conversion of PRFAR and glutamine to IGP, AICAR and glutamate. The HisF subunit catalyzes the cyclization activity that produces IGP and AICAR from PRFAR using the ammonia provided by the HisH subunit.</text>
</comment>
<organism evidence="12">
    <name type="scientific">Bacteroides fragilis</name>
    <dbReference type="NCBI Taxonomy" id="817"/>
    <lineage>
        <taxon>Bacteria</taxon>
        <taxon>Pseudomonadati</taxon>
        <taxon>Bacteroidota</taxon>
        <taxon>Bacteroidia</taxon>
        <taxon>Bacteroidales</taxon>
        <taxon>Bacteroidaceae</taxon>
        <taxon>Bacteroides</taxon>
    </lineage>
</organism>
<dbReference type="CDD" id="cd04731">
    <property type="entry name" value="HisF"/>
    <property type="match status" value="1"/>
</dbReference>
<dbReference type="UniPathway" id="UPA00031">
    <property type="reaction ID" value="UER00010"/>
</dbReference>
<evidence type="ECO:0000313" key="12">
    <source>
        <dbReference type="EMBL" id="KFX75118.1"/>
    </source>
</evidence>
<evidence type="ECO:0000256" key="6">
    <source>
        <dbReference type="ARBA" id="ARBA00023102"/>
    </source>
</evidence>
<dbReference type="RefSeq" id="WP_032543522.1">
    <property type="nucleotide sequence ID" value="NZ_CAEUHN010000018.1"/>
</dbReference>
<evidence type="ECO:0000256" key="10">
    <source>
        <dbReference type="ARBA" id="ARBA00047838"/>
    </source>
</evidence>
<evidence type="ECO:0000256" key="9">
    <source>
        <dbReference type="ARBA" id="ARBA00030264"/>
    </source>
</evidence>
<proteinExistence type="inferred from homology"/>
<dbReference type="InterPro" id="IPR011060">
    <property type="entry name" value="RibuloseP-bd_barrel"/>
</dbReference>
<dbReference type="InterPro" id="IPR004651">
    <property type="entry name" value="HisF"/>
</dbReference>